<dbReference type="STRING" id="1658172.A0A1B7P7U4"/>
<dbReference type="SFLD" id="SFLDG01121">
    <property type="entry name" value="Diphthamide_biosynthesis"/>
    <property type="match status" value="1"/>
</dbReference>
<comment type="similarity">
    <text evidence="3 7">Belongs to the DPH1/DPH2 family. DPH2 subfamily.</text>
</comment>
<dbReference type="OrthoDB" id="449241at2759"/>
<dbReference type="InterPro" id="IPR016435">
    <property type="entry name" value="DPH1/DPH2"/>
</dbReference>
<evidence type="ECO:0000256" key="3">
    <source>
        <dbReference type="ARBA" id="ARBA00006179"/>
    </source>
</evidence>
<evidence type="ECO:0000313" key="10">
    <source>
        <dbReference type="Proteomes" id="UP000091918"/>
    </source>
</evidence>
<comment type="pathway">
    <text evidence="2 7">Protein modification; peptidyl-diphthamide biosynthesis.</text>
</comment>
<dbReference type="UniPathway" id="UPA00559"/>
<comment type="function">
    <text evidence="7">Required for the first step of diphthamide biosynthesis, a post-translational modification of histidine which occurs in elongation factor 2. DPH1 and DPH2 transfer a 3-amino-3-carboxypropyl (ACP) group from S-adenosyl-L-methionine (SAM) to a histidine residue, the reaction is assisted by a reduction system comprising DPH3 and a NADH-dependent reductase. Facilitates the reduction of the catalytic iron-sulfur cluster found in the DPH1 subunit.</text>
</comment>
<organism evidence="9 10">
    <name type="scientific">Emergomyces africanus</name>
    <dbReference type="NCBI Taxonomy" id="1955775"/>
    <lineage>
        <taxon>Eukaryota</taxon>
        <taxon>Fungi</taxon>
        <taxon>Dikarya</taxon>
        <taxon>Ascomycota</taxon>
        <taxon>Pezizomycotina</taxon>
        <taxon>Eurotiomycetes</taxon>
        <taxon>Eurotiomycetidae</taxon>
        <taxon>Onygenales</taxon>
        <taxon>Ajellomycetaceae</taxon>
        <taxon>Emergomyces</taxon>
    </lineage>
</organism>
<accession>A0A1B7P7U4</accession>
<dbReference type="Gene3D" id="3.40.50.11860">
    <property type="entry name" value="Diphthamide synthesis DPH1/DPH2 domain 3"/>
    <property type="match status" value="1"/>
</dbReference>
<reference evidence="9 10" key="1">
    <citation type="submission" date="2015-07" db="EMBL/GenBank/DDBJ databases">
        <title>Emmonsia species relationships and genome sequence.</title>
        <authorList>
            <person name="Cuomo C.A."/>
            <person name="Schwartz I.S."/>
            <person name="Kenyon C."/>
            <person name="de Hoog G.S."/>
            <person name="Govender N.P."/>
            <person name="Botha A."/>
            <person name="Moreno L."/>
            <person name="de Vries M."/>
            <person name="Munoz J.F."/>
            <person name="Stielow J.B."/>
        </authorList>
    </citation>
    <scope>NUCLEOTIDE SEQUENCE [LARGE SCALE GENOMIC DNA]</scope>
    <source>
        <strain evidence="9 10">CBS 136260</strain>
    </source>
</reference>
<comment type="cofactor">
    <cofactor evidence="1">
        <name>[4Fe-4S] cluster</name>
        <dbReference type="ChEBI" id="CHEBI:49883"/>
    </cofactor>
</comment>
<dbReference type="AlphaFoldDB" id="A0A1B7P7U4"/>
<dbReference type="GO" id="GO:0005737">
    <property type="term" value="C:cytoplasm"/>
    <property type="evidence" value="ECO:0007669"/>
    <property type="project" value="UniProtKB-SubCell"/>
</dbReference>
<dbReference type="InterPro" id="IPR042263">
    <property type="entry name" value="DPH1/DPH2_1"/>
</dbReference>
<dbReference type="InterPro" id="IPR010014">
    <property type="entry name" value="DHP2"/>
</dbReference>
<dbReference type="GO" id="GO:0090560">
    <property type="term" value="F:2-(3-amino-3-carboxypropyl)histidine synthase activity"/>
    <property type="evidence" value="ECO:0007669"/>
    <property type="project" value="InterPro"/>
</dbReference>
<dbReference type="NCBIfam" id="TIGR00322">
    <property type="entry name" value="diphth2_R"/>
    <property type="match status" value="1"/>
</dbReference>
<feature type="region of interest" description="Disordered" evidence="8">
    <location>
        <begin position="1"/>
        <end position="34"/>
    </location>
</feature>
<evidence type="ECO:0000256" key="1">
    <source>
        <dbReference type="ARBA" id="ARBA00001966"/>
    </source>
</evidence>
<dbReference type="PANTHER" id="PTHR10762">
    <property type="entry name" value="DIPHTHAMIDE BIOSYNTHESIS PROTEIN"/>
    <property type="match status" value="1"/>
</dbReference>
<feature type="region of interest" description="Disordered" evidence="8">
    <location>
        <begin position="451"/>
        <end position="495"/>
    </location>
</feature>
<dbReference type="Proteomes" id="UP000091918">
    <property type="component" value="Unassembled WGS sequence"/>
</dbReference>
<dbReference type="NCBIfam" id="TIGR00272">
    <property type="entry name" value="DPH2"/>
    <property type="match status" value="1"/>
</dbReference>
<comment type="caution">
    <text evidence="9">The sequence shown here is derived from an EMBL/GenBank/DDBJ whole genome shotgun (WGS) entry which is preliminary data.</text>
</comment>
<dbReference type="SFLD" id="SFLDS00032">
    <property type="entry name" value="Radical_SAM_3-amino-3-carboxyp"/>
    <property type="match status" value="1"/>
</dbReference>
<keyword evidence="10" id="KW-1185">Reference proteome</keyword>
<evidence type="ECO:0000256" key="6">
    <source>
        <dbReference type="ARBA" id="ARBA00023014"/>
    </source>
</evidence>
<sequence length="604" mass="66107">MATSLETAPILSTPETHILEPPENPALPRGPSKITDDELRIKYDLDRTLREIRLGKWKRIALQFPDDMLPDAPRVFQLLSRGFPSLDSTPSSGSRGERNGANELTTDITVNEIRKDEVDDVTNSVHNTLNIADPHTPDHPNFYILADTSYGTCCVDEVAAEHVNADVVVHYGRACLSPTARLPVIYVFTHGQLDTAPVIEAFKETYPNRDEKVIIAADVMFADHVATVKSILEDQEGYTDLFATSVVHNPSSPIPNRTVPEPVRDKPESLQEWQLFHISNPPTALLLMLASRAAAIHIYPTDQRSEQLVTGPKPLLASTAITLRRRYAILTSLSTVPIFGILINTLSVKNYLHIVEHVKGQIAAAGKKSYMFVVGKLNAAKVANFSEIGGWVVIGCWESSLVDSSDFWKPVITPYELELALKGDMDRIWTGEWQSDYQTILDTARHRNSGQNGVISSSSLGNIASHDPNDAEAEGEGHDDAVDSMSEEESAPPEFDLRTGRYISVSSTRPMRPSSASNYSNTSGPFAGLGGSKALARRANGDLATINGVLSPGAEFLRSHRTWQGLGSDFDIRYEEDGEQGAAVVEGRSGIARGYTVGDNADRH</sequence>
<evidence type="ECO:0000256" key="2">
    <source>
        <dbReference type="ARBA" id="ARBA00005156"/>
    </source>
</evidence>
<protein>
    <recommendedName>
        <fullName evidence="7">2-(3-amino-3-carboxypropyl)histidine synthase subunit 2</fullName>
    </recommendedName>
</protein>
<evidence type="ECO:0000313" key="9">
    <source>
        <dbReference type="EMBL" id="OAX85115.1"/>
    </source>
</evidence>
<dbReference type="EMBL" id="LGUA01000026">
    <property type="protein sequence ID" value="OAX85115.1"/>
    <property type="molecule type" value="Genomic_DNA"/>
</dbReference>
<dbReference type="PANTHER" id="PTHR10762:SF2">
    <property type="entry name" value="2-(3-AMINO-3-CARBOXYPROPYL)HISTIDINE SYNTHASE SUBUNIT 2"/>
    <property type="match status" value="1"/>
</dbReference>
<keyword evidence="6 7" id="KW-0411">Iron-sulfur</keyword>
<dbReference type="GO" id="GO:0046872">
    <property type="term" value="F:metal ion binding"/>
    <property type="evidence" value="ECO:0007669"/>
    <property type="project" value="UniProtKB-KW"/>
</dbReference>
<dbReference type="Pfam" id="PF01866">
    <property type="entry name" value="Diphthamide_syn"/>
    <property type="match status" value="1"/>
</dbReference>
<keyword evidence="4 7" id="KW-0479">Metal-binding</keyword>
<keyword evidence="5 7" id="KW-0408">Iron</keyword>
<comment type="subcellular location">
    <subcellularLocation>
        <location evidence="7">Cytoplasm</location>
    </subcellularLocation>
</comment>
<proteinExistence type="inferred from homology"/>
<keyword evidence="7" id="KW-0963">Cytoplasm</keyword>
<dbReference type="InterPro" id="IPR042265">
    <property type="entry name" value="DPH1/DPH2_3"/>
</dbReference>
<evidence type="ECO:0000256" key="7">
    <source>
        <dbReference type="RuleBase" id="RU364133"/>
    </source>
</evidence>
<name>A0A1B7P7U4_9EURO</name>
<dbReference type="FunFam" id="3.40.50.11860:FF:000001">
    <property type="entry name" value="2-(3-amino-3-carboxypropyl)histidine synthase subunit 2"/>
    <property type="match status" value="1"/>
</dbReference>
<dbReference type="SFLD" id="SFLDF00408">
    <property type="entry name" value="Diphthamide_biosynthesis_famil"/>
    <property type="match status" value="1"/>
</dbReference>
<dbReference type="GO" id="GO:0051536">
    <property type="term" value="F:iron-sulfur cluster binding"/>
    <property type="evidence" value="ECO:0007669"/>
    <property type="project" value="UniProtKB-KW"/>
</dbReference>
<evidence type="ECO:0000256" key="5">
    <source>
        <dbReference type="ARBA" id="ARBA00023004"/>
    </source>
</evidence>
<dbReference type="GO" id="GO:0017183">
    <property type="term" value="P:protein histidyl modification to diphthamide"/>
    <property type="evidence" value="ECO:0007669"/>
    <property type="project" value="UniProtKB-UniPathway"/>
</dbReference>
<dbReference type="Gene3D" id="3.40.50.11840">
    <property type="entry name" value="Diphthamide synthesis DPH1/DPH2 domain 1"/>
    <property type="match status" value="2"/>
</dbReference>
<evidence type="ECO:0000256" key="4">
    <source>
        <dbReference type="ARBA" id="ARBA00022723"/>
    </source>
</evidence>
<evidence type="ECO:0000256" key="8">
    <source>
        <dbReference type="SAM" id="MobiDB-lite"/>
    </source>
</evidence>
<gene>
    <name evidence="9" type="ORF">ACJ72_00487</name>
</gene>
<feature type="compositionally biased region" description="Polar residues" evidence="8">
    <location>
        <begin position="451"/>
        <end position="462"/>
    </location>
</feature>